<name>A0A7Z0LKZ7_9GAMM</name>
<dbReference type="EMBL" id="JACCDF010000006">
    <property type="protein sequence ID" value="NYS60827.1"/>
    <property type="molecule type" value="Genomic_DNA"/>
</dbReference>
<dbReference type="RefSeq" id="WP_179930154.1">
    <property type="nucleotide sequence ID" value="NZ_JACCDF010000006.1"/>
</dbReference>
<dbReference type="GO" id="GO:0009228">
    <property type="term" value="P:thiamine biosynthetic process"/>
    <property type="evidence" value="ECO:0007669"/>
    <property type="project" value="InterPro"/>
</dbReference>
<reference evidence="3 4" key="1">
    <citation type="journal article" date="2015" name="Int. J. Syst. Evol. Microbiol.">
        <title>Halomonas salicampi sp. nov., a halotolerant and alkalitolerant bacterium isolated from a saltern soil.</title>
        <authorList>
            <person name="Lee J.C."/>
            <person name="Kim Y.S."/>
            <person name="Yun B.S."/>
            <person name="Whang K.S."/>
        </authorList>
    </citation>
    <scope>NUCLEOTIDE SEQUENCE [LARGE SCALE GENOMIC DNA]</scope>
    <source>
        <strain evidence="3 4">BH103</strain>
    </source>
</reference>
<dbReference type="PANTHER" id="PTHR31528">
    <property type="entry name" value="4-AMINO-5-HYDROXYMETHYL-2-METHYLPYRIMIDINE PHOSPHATE SYNTHASE THI11-RELATED"/>
    <property type="match status" value="1"/>
</dbReference>
<comment type="caution">
    <text evidence="3">The sequence shown here is derived from an EMBL/GenBank/DDBJ whole genome shotgun (WGS) entry which is preliminary data.</text>
</comment>
<organism evidence="3 4">
    <name type="scientific">Vreelandella salicampi</name>
    <dbReference type="NCBI Taxonomy" id="1449798"/>
    <lineage>
        <taxon>Bacteria</taxon>
        <taxon>Pseudomonadati</taxon>
        <taxon>Pseudomonadota</taxon>
        <taxon>Gammaproteobacteria</taxon>
        <taxon>Oceanospirillales</taxon>
        <taxon>Halomonadaceae</taxon>
        <taxon>Vreelandella</taxon>
    </lineage>
</organism>
<sequence>MLRCFLRTVLAFIVLAFMAALSVTLVAATHAQETLSLESDVQLPDSLWQIEEGAHDVPTTVIAPPEPLATPPLETVNVMLDWFLSPQHAPILLAKERGLFQRQGLDVQWQSPGDPSLPTKLLAAGEVDLALGRQSLLHLSAHQGATLTRIATLIETPLNAVITTTEHASNDPAQEELEAISTLHFGYTTREGEKLVIPGLVPSAMRQSDEALTPESLHFDAARALTEQQVQVVADGFYHTLPAQLATEGMEAKVIPYEALSIPRHDGLIIMANSQSLNKRTDTWVSFVIALEDATHWMIDNPSLAWETLIDAYPVLDNSINANAWQDLLRRTALSPAALDTRRYRAFEAFLYQRGISDAPLKVEQLAIDPHNR</sequence>
<dbReference type="Pfam" id="PF09084">
    <property type="entry name" value="NMT1"/>
    <property type="match status" value="1"/>
</dbReference>
<dbReference type="InterPro" id="IPR015168">
    <property type="entry name" value="SsuA/THI5"/>
</dbReference>
<proteinExistence type="predicted"/>
<dbReference type="InterPro" id="IPR027939">
    <property type="entry name" value="NMT1/THI5"/>
</dbReference>
<gene>
    <name evidence="3" type="ORF">HZS81_08650</name>
</gene>
<feature type="signal peptide" evidence="1">
    <location>
        <begin position="1"/>
        <end position="27"/>
    </location>
</feature>
<dbReference type="Proteomes" id="UP000586119">
    <property type="component" value="Unassembled WGS sequence"/>
</dbReference>
<evidence type="ECO:0000313" key="3">
    <source>
        <dbReference type="EMBL" id="NYS60827.1"/>
    </source>
</evidence>
<keyword evidence="4" id="KW-1185">Reference proteome</keyword>
<dbReference type="AlphaFoldDB" id="A0A7Z0LKZ7"/>
<dbReference type="PANTHER" id="PTHR31528:SF3">
    <property type="entry name" value="THIAMINE BIOSYNTHESIS PROTEIN HI_0357-RELATED"/>
    <property type="match status" value="1"/>
</dbReference>
<protein>
    <submittedName>
        <fullName evidence="3">ABC transporter substrate-binding protein</fullName>
    </submittedName>
</protein>
<dbReference type="SUPFAM" id="SSF53850">
    <property type="entry name" value="Periplasmic binding protein-like II"/>
    <property type="match status" value="1"/>
</dbReference>
<accession>A0A7Z0LKZ7</accession>
<evidence type="ECO:0000259" key="2">
    <source>
        <dbReference type="Pfam" id="PF09084"/>
    </source>
</evidence>
<dbReference type="Gene3D" id="3.40.190.10">
    <property type="entry name" value="Periplasmic binding protein-like II"/>
    <property type="match status" value="2"/>
</dbReference>
<feature type="chain" id="PRO_5030796794" evidence="1">
    <location>
        <begin position="28"/>
        <end position="373"/>
    </location>
</feature>
<feature type="domain" description="SsuA/THI5-like" evidence="2">
    <location>
        <begin position="86"/>
        <end position="303"/>
    </location>
</feature>
<evidence type="ECO:0000256" key="1">
    <source>
        <dbReference type="SAM" id="SignalP"/>
    </source>
</evidence>
<keyword evidence="1" id="KW-0732">Signal</keyword>
<evidence type="ECO:0000313" key="4">
    <source>
        <dbReference type="Proteomes" id="UP000586119"/>
    </source>
</evidence>